<keyword evidence="1" id="KW-0812">Transmembrane</keyword>
<accession>A0A165PCY3</accession>
<feature type="transmembrane region" description="Helical" evidence="1">
    <location>
        <begin position="102"/>
        <end position="121"/>
    </location>
</feature>
<sequence length="364" mass="40945">MFLWRALYRGAGLWNVAQILVFLPLTLSTLSRPAFLFLSLLLFVQSAIHCTLLYVWQAAAPALPFFQAPIHPFLLLVCLNLFSSKDAHPWLALAAHWWGRVLSWSSPAFFVFEGLSSLIVVQTLGRQGRKLIDYDENWQIGLLIASAAGYVAAAWWIVASYPWTATTPLSSTLLGVALSSLVFLTLIGFALRRTNVIESAGMALFLAYNFWLCADVTDPRANEWPAFTSSYSPLFGNLLPHLQTLASFMTTAIPKPTLLALVYRLSILHFASRIIPTIGADAWEGETGVDGGWEGRPSSQITRIILTYRQTIFTTVYSHLLLLDHSQQVWWRWMSVFFTLVMWALELVVSPEDEELDVKAWKDD</sequence>
<gene>
    <name evidence="2" type="ORF">EXIGLDRAFT_665718</name>
</gene>
<evidence type="ECO:0000313" key="2">
    <source>
        <dbReference type="EMBL" id="KZW01992.1"/>
    </source>
</evidence>
<keyword evidence="1" id="KW-0472">Membrane</keyword>
<evidence type="ECO:0000313" key="3">
    <source>
        <dbReference type="Proteomes" id="UP000077266"/>
    </source>
</evidence>
<evidence type="ECO:0008006" key="4">
    <source>
        <dbReference type="Google" id="ProtNLM"/>
    </source>
</evidence>
<proteinExistence type="predicted"/>
<protein>
    <recommendedName>
        <fullName evidence="4">ICE2-domain-containing protein</fullName>
    </recommendedName>
</protein>
<keyword evidence="3" id="KW-1185">Reference proteome</keyword>
<dbReference type="PANTHER" id="PTHR31726">
    <property type="entry name" value="PROTEIN ICE2"/>
    <property type="match status" value="1"/>
</dbReference>
<dbReference type="FunCoup" id="A0A165PCY3">
    <property type="interactions" value="79"/>
</dbReference>
<dbReference type="InterPro" id="IPR013635">
    <property type="entry name" value="Ice2"/>
</dbReference>
<organism evidence="2 3">
    <name type="scientific">Exidia glandulosa HHB12029</name>
    <dbReference type="NCBI Taxonomy" id="1314781"/>
    <lineage>
        <taxon>Eukaryota</taxon>
        <taxon>Fungi</taxon>
        <taxon>Dikarya</taxon>
        <taxon>Basidiomycota</taxon>
        <taxon>Agaricomycotina</taxon>
        <taxon>Agaricomycetes</taxon>
        <taxon>Auriculariales</taxon>
        <taxon>Exidiaceae</taxon>
        <taxon>Exidia</taxon>
    </lineage>
</organism>
<dbReference type="STRING" id="1314781.A0A165PCY3"/>
<dbReference type="GO" id="GO:0005789">
    <property type="term" value="C:endoplasmic reticulum membrane"/>
    <property type="evidence" value="ECO:0007669"/>
    <property type="project" value="TreeGrafter"/>
</dbReference>
<feature type="transmembrane region" description="Helical" evidence="1">
    <location>
        <begin position="12"/>
        <end position="30"/>
    </location>
</feature>
<keyword evidence="1" id="KW-1133">Transmembrane helix</keyword>
<reference evidence="2 3" key="1">
    <citation type="journal article" date="2016" name="Mol. Biol. Evol.">
        <title>Comparative Genomics of Early-Diverging Mushroom-Forming Fungi Provides Insights into the Origins of Lignocellulose Decay Capabilities.</title>
        <authorList>
            <person name="Nagy L.G."/>
            <person name="Riley R."/>
            <person name="Tritt A."/>
            <person name="Adam C."/>
            <person name="Daum C."/>
            <person name="Floudas D."/>
            <person name="Sun H."/>
            <person name="Yadav J.S."/>
            <person name="Pangilinan J."/>
            <person name="Larsson K.H."/>
            <person name="Matsuura K."/>
            <person name="Barry K."/>
            <person name="Labutti K."/>
            <person name="Kuo R."/>
            <person name="Ohm R.A."/>
            <person name="Bhattacharya S.S."/>
            <person name="Shirouzu T."/>
            <person name="Yoshinaga Y."/>
            <person name="Martin F.M."/>
            <person name="Grigoriev I.V."/>
            <person name="Hibbett D.S."/>
        </authorList>
    </citation>
    <scope>NUCLEOTIDE SEQUENCE [LARGE SCALE GENOMIC DNA]</scope>
    <source>
        <strain evidence="2 3">HHB12029</strain>
    </source>
</reference>
<dbReference type="PANTHER" id="PTHR31726:SF2">
    <property type="entry name" value="PROTEIN ICE2"/>
    <property type="match status" value="1"/>
</dbReference>
<dbReference type="EMBL" id="KV425890">
    <property type="protein sequence ID" value="KZW01992.1"/>
    <property type="molecule type" value="Genomic_DNA"/>
</dbReference>
<dbReference type="GO" id="GO:0032541">
    <property type="term" value="C:cortical endoplasmic reticulum"/>
    <property type="evidence" value="ECO:0007669"/>
    <property type="project" value="TreeGrafter"/>
</dbReference>
<dbReference type="GO" id="GO:0097038">
    <property type="term" value="C:perinuclear endoplasmic reticulum"/>
    <property type="evidence" value="ECO:0007669"/>
    <property type="project" value="TreeGrafter"/>
</dbReference>
<feature type="transmembrane region" description="Helical" evidence="1">
    <location>
        <begin position="63"/>
        <end position="82"/>
    </location>
</feature>
<evidence type="ECO:0000256" key="1">
    <source>
        <dbReference type="SAM" id="Phobius"/>
    </source>
</evidence>
<dbReference type="InParanoid" id="A0A165PCY3"/>
<dbReference type="OrthoDB" id="5577218at2759"/>
<dbReference type="AlphaFoldDB" id="A0A165PCY3"/>
<dbReference type="Pfam" id="PF08426">
    <property type="entry name" value="ICE2"/>
    <property type="match status" value="2"/>
</dbReference>
<dbReference type="GO" id="GO:0048309">
    <property type="term" value="P:endoplasmic reticulum inheritance"/>
    <property type="evidence" value="ECO:0007669"/>
    <property type="project" value="TreeGrafter"/>
</dbReference>
<feature type="transmembrane region" description="Helical" evidence="1">
    <location>
        <begin position="36"/>
        <end position="56"/>
    </location>
</feature>
<name>A0A165PCY3_EXIGL</name>
<feature type="transmembrane region" description="Helical" evidence="1">
    <location>
        <begin position="169"/>
        <end position="191"/>
    </location>
</feature>
<dbReference type="GO" id="GO:0000921">
    <property type="term" value="P:septin ring assembly"/>
    <property type="evidence" value="ECO:0007669"/>
    <property type="project" value="TreeGrafter"/>
</dbReference>
<feature type="transmembrane region" description="Helical" evidence="1">
    <location>
        <begin position="142"/>
        <end position="163"/>
    </location>
</feature>
<dbReference type="Proteomes" id="UP000077266">
    <property type="component" value="Unassembled WGS sequence"/>
</dbReference>